<evidence type="ECO:0000256" key="13">
    <source>
        <dbReference type="ARBA" id="ARBA00023224"/>
    </source>
</evidence>
<feature type="transmembrane region" description="Helical" evidence="19">
    <location>
        <begin position="434"/>
        <end position="455"/>
    </location>
</feature>
<keyword evidence="6 19" id="KW-1133">Transmembrane helix</keyword>
<evidence type="ECO:0000256" key="6">
    <source>
        <dbReference type="ARBA" id="ARBA00022989"/>
    </source>
</evidence>
<keyword evidence="14" id="KW-0449">Lipoprotein</keyword>
<keyword evidence="21" id="KW-1185">Reference proteome</keyword>
<dbReference type="RefSeq" id="XP_046600336.1">
    <property type="nucleotide sequence ID" value="XM_046744380.1"/>
</dbReference>
<keyword evidence="7 17" id="KW-0297">G-protein coupled receptor</keyword>
<feature type="transmembrane region" description="Helical" evidence="19">
    <location>
        <begin position="232"/>
        <end position="253"/>
    </location>
</feature>
<dbReference type="InterPro" id="IPR009126">
    <property type="entry name" value="Cholcskin_rcpt"/>
</dbReference>
<evidence type="ECO:0000256" key="14">
    <source>
        <dbReference type="ARBA" id="ARBA00023288"/>
    </source>
</evidence>
<evidence type="ECO:0000256" key="8">
    <source>
        <dbReference type="ARBA" id="ARBA00023136"/>
    </source>
</evidence>
<feature type="transmembrane region" description="Helical" evidence="19">
    <location>
        <begin position="475"/>
        <end position="496"/>
    </location>
</feature>
<dbReference type="PRINTS" id="PR01822">
    <property type="entry name" value="CCYSTOKININR"/>
</dbReference>
<evidence type="ECO:0000256" key="9">
    <source>
        <dbReference type="ARBA" id="ARBA00023139"/>
    </source>
</evidence>
<proteinExistence type="inferred from homology"/>
<evidence type="ECO:0000313" key="21">
    <source>
        <dbReference type="Proteomes" id="UP000829291"/>
    </source>
</evidence>
<dbReference type="InterPro" id="IPR017452">
    <property type="entry name" value="GPCR_Rhodpsn_7TM"/>
</dbReference>
<organism evidence="21 22">
    <name type="scientific">Neodiprion lecontei</name>
    <name type="common">Redheaded pine sawfly</name>
    <dbReference type="NCBI Taxonomy" id="441921"/>
    <lineage>
        <taxon>Eukaryota</taxon>
        <taxon>Metazoa</taxon>
        <taxon>Ecdysozoa</taxon>
        <taxon>Arthropoda</taxon>
        <taxon>Hexapoda</taxon>
        <taxon>Insecta</taxon>
        <taxon>Pterygota</taxon>
        <taxon>Neoptera</taxon>
        <taxon>Endopterygota</taxon>
        <taxon>Hymenoptera</taxon>
        <taxon>Tenthredinoidea</taxon>
        <taxon>Diprionidae</taxon>
        <taxon>Diprioninae</taxon>
        <taxon>Neodiprion</taxon>
    </lineage>
</organism>
<sequence length="575" mass="63729">MSSPRFSSSDLGPSIVRGIPLGQQLSLGQPSSTAITRFSTVTSTYNETVSPTVSSTGTAGGGDFLEGLIVPLYATIFVLAVIGNLLVVITLAKNKRMRTVTNVYLLNLALSDLLLGVFCIPFTLLGQMLKNFVFGTTMCRLIPYFQAVSVSVSVWTLVAISLERYFAICRPLKSRRWQTRCHACKMIAVVWAASLVWNAPILVVSSLKDISGGRQKCREDWPSIAAERAFNIFLDVILLIIPLIMMTLAYSLIVTKLRRREIQHSSSCQRQVQRTSSSATVNGTCRPNFCNETNSAKVIVTSLRQHRSLSSSEYLQGVRRTTSQGALAQDAASRKPRQVTSRRRAEAVKLWLMRGMVQIPSSGTPRVVACRSRSGTALSSSTHHRDKGIQIESENAEESENSVGEEHHDTTYTFSRHAIRSNYMDKSIEAKKKVIVMLCVVMLTFFLCWTPLYVVHTWYLFAPNMVYKIVGRTGISLIQLLAYWSSCCNPFIYCYMNRNFRQAVKSVSYECWSAYCGCGNETIGGSGSAVRNGPHHGANSEVSGNDSTIYLGRASIMARTDLLEVNPHRRNIANS</sequence>
<accession>A0ABM3GJB7</accession>
<keyword evidence="10" id="KW-1015">Disulfide bond</keyword>
<name>A0ABM3GJB7_NEOLC</name>
<evidence type="ECO:0000256" key="4">
    <source>
        <dbReference type="ARBA" id="ARBA00022475"/>
    </source>
</evidence>
<evidence type="ECO:0000256" key="17">
    <source>
        <dbReference type="RuleBase" id="RU000688"/>
    </source>
</evidence>
<evidence type="ECO:0000256" key="5">
    <source>
        <dbReference type="ARBA" id="ARBA00022692"/>
    </source>
</evidence>
<keyword evidence="12" id="KW-0325">Glycoprotein</keyword>
<evidence type="ECO:0000256" key="18">
    <source>
        <dbReference type="SAM" id="MobiDB-lite"/>
    </source>
</evidence>
<keyword evidence="5 17" id="KW-0812">Transmembrane</keyword>
<evidence type="ECO:0000256" key="3">
    <source>
        <dbReference type="ARBA" id="ARBA00019090"/>
    </source>
</evidence>
<keyword evidence="8 19" id="KW-0472">Membrane</keyword>
<dbReference type="PANTHER" id="PTHR24238:SF46">
    <property type="entry name" value="GASTRIN_CHOLECYSTOKININ TYPE B RECEPTOR"/>
    <property type="match status" value="1"/>
</dbReference>
<dbReference type="InterPro" id="IPR000276">
    <property type="entry name" value="GPCR_Rhodpsn"/>
</dbReference>
<evidence type="ECO:0000256" key="12">
    <source>
        <dbReference type="ARBA" id="ARBA00023180"/>
    </source>
</evidence>
<evidence type="ECO:0000313" key="22">
    <source>
        <dbReference type="RefSeq" id="XP_046600336.1"/>
    </source>
</evidence>
<dbReference type="GeneID" id="107222418"/>
<comment type="similarity">
    <text evidence="2 17">Belongs to the G-protein coupled receptor 1 family.</text>
</comment>
<evidence type="ECO:0000256" key="7">
    <source>
        <dbReference type="ARBA" id="ARBA00023040"/>
    </source>
</evidence>
<evidence type="ECO:0000256" key="1">
    <source>
        <dbReference type="ARBA" id="ARBA00004651"/>
    </source>
</evidence>
<evidence type="ECO:0000256" key="15">
    <source>
        <dbReference type="ARBA" id="ARBA00025402"/>
    </source>
</evidence>
<comment type="function">
    <text evidence="15">Receptor for gastrin and cholecystokinin. The CCK-B receptors occur throughout the central nervous system where they modulate anxiety, analgesia, arousal, and neuroleptic activity. This receptor mediates its action by association with G proteins that activate a phosphatidylinositol-calcium second messenger system.</text>
</comment>
<dbReference type="PRINTS" id="PR00237">
    <property type="entry name" value="GPCRRHODOPSN"/>
</dbReference>
<dbReference type="Proteomes" id="UP000829291">
    <property type="component" value="Chromosome 6"/>
</dbReference>
<comment type="subcellular location">
    <subcellularLocation>
        <location evidence="1">Cell membrane</location>
        <topology evidence="1">Multi-pass membrane protein</topology>
    </subcellularLocation>
</comment>
<dbReference type="PRINTS" id="PR00527">
    <property type="entry name" value="GASTRINR"/>
</dbReference>
<evidence type="ECO:0000256" key="11">
    <source>
        <dbReference type="ARBA" id="ARBA00023170"/>
    </source>
</evidence>
<feature type="region of interest" description="Disordered" evidence="18">
    <location>
        <begin position="374"/>
        <end position="408"/>
    </location>
</feature>
<evidence type="ECO:0000256" key="10">
    <source>
        <dbReference type="ARBA" id="ARBA00023157"/>
    </source>
</evidence>
<dbReference type="Gene3D" id="1.20.1070.10">
    <property type="entry name" value="Rhodopsin 7-helix transmembrane proteins"/>
    <property type="match status" value="2"/>
</dbReference>
<feature type="domain" description="G-protein coupled receptors family 1 profile" evidence="20">
    <location>
        <begin position="83"/>
        <end position="493"/>
    </location>
</feature>
<keyword evidence="11 17" id="KW-0675">Receptor</keyword>
<protein>
    <recommendedName>
        <fullName evidence="3">Gastrin/cholecystokinin type B receptor</fullName>
    </recommendedName>
    <alternativeName>
        <fullName evidence="16">Cholecystokinin-2 receptor</fullName>
    </alternativeName>
</protein>
<feature type="transmembrane region" description="Helical" evidence="19">
    <location>
        <begin position="72"/>
        <end position="92"/>
    </location>
</feature>
<dbReference type="SUPFAM" id="SSF81321">
    <property type="entry name" value="Family A G protein-coupled receptor-like"/>
    <property type="match status" value="1"/>
</dbReference>
<dbReference type="PROSITE" id="PS50262">
    <property type="entry name" value="G_PROTEIN_RECEP_F1_2"/>
    <property type="match status" value="1"/>
</dbReference>
<evidence type="ECO:0000256" key="16">
    <source>
        <dbReference type="ARBA" id="ARBA00031093"/>
    </source>
</evidence>
<keyword evidence="13 17" id="KW-0807">Transducer</keyword>
<keyword evidence="9" id="KW-0564">Palmitate</keyword>
<evidence type="ECO:0000259" key="20">
    <source>
        <dbReference type="PROSITE" id="PS50262"/>
    </source>
</evidence>
<dbReference type="PROSITE" id="PS00237">
    <property type="entry name" value="G_PROTEIN_RECEP_F1_1"/>
    <property type="match status" value="1"/>
</dbReference>
<feature type="transmembrane region" description="Helical" evidence="19">
    <location>
        <begin position="144"/>
        <end position="162"/>
    </location>
</feature>
<dbReference type="Pfam" id="PF00001">
    <property type="entry name" value="7tm_1"/>
    <property type="match status" value="1"/>
</dbReference>
<dbReference type="PANTHER" id="PTHR24238">
    <property type="entry name" value="G-PROTEIN COUPLED RECEPTOR"/>
    <property type="match status" value="1"/>
</dbReference>
<reference evidence="22" key="1">
    <citation type="submission" date="2025-08" db="UniProtKB">
        <authorList>
            <consortium name="RefSeq"/>
        </authorList>
    </citation>
    <scope>IDENTIFICATION</scope>
    <source>
        <tissue evidence="22">Thorax and Abdomen</tissue>
    </source>
</reference>
<evidence type="ECO:0000256" key="19">
    <source>
        <dbReference type="SAM" id="Phobius"/>
    </source>
</evidence>
<keyword evidence="4" id="KW-1003">Cell membrane</keyword>
<feature type="transmembrane region" description="Helical" evidence="19">
    <location>
        <begin position="183"/>
        <end position="204"/>
    </location>
</feature>
<dbReference type="InterPro" id="IPR000314">
    <property type="entry name" value="Gastrin_rcpt"/>
</dbReference>
<gene>
    <name evidence="22" type="primary">LOC107222418</name>
</gene>
<feature type="transmembrane region" description="Helical" evidence="19">
    <location>
        <begin position="104"/>
        <end position="124"/>
    </location>
</feature>
<dbReference type="SMART" id="SM01381">
    <property type="entry name" value="7TM_GPCR_Srsx"/>
    <property type="match status" value="1"/>
</dbReference>
<evidence type="ECO:0000256" key="2">
    <source>
        <dbReference type="ARBA" id="ARBA00010663"/>
    </source>
</evidence>